<gene>
    <name evidence="2" type="ORF">QBC41DRAFT_353676</name>
</gene>
<comment type="caution">
    <text evidence="2">The sequence shown here is derived from an EMBL/GenBank/DDBJ whole genome shotgun (WGS) entry which is preliminary data.</text>
</comment>
<sequence>MQIRTRRALASPSAHSNLARSTVSGRTWAQMASFIRRQGTEPRCRLCLPHLGTVTGWARAGIASSSLPSRSTWERTLLKTCSNGQQMYRNEEEAHRFDNYFCPEDRLRHINPNLDILPDRREAVGAASRMVEPGSNISETEYDNCDGSRHLWQALKAFEHIPEDHRRLLQPAQLLFDRPIRLHPTKEVDFRFVHWNGEIDYHTGVNHMAVFTGSWPIPSPGSAAGGTTLFSYRVVWNLGQTGRFILPVGQEMVGHNRKDRPVDQDRADLWAVVCALSCRPFVEETCFPTKLKRVPWLMTEHNNMIKWWMDGWEGVEHLSFLLGTYAMHACKVYIWCVPFDQNIANPPAGWKAPVPGQKGTEAEKAEMEEREEEEPRQEPEEAGQKAEEAEVVEEAEEAAKSMLDVESDDGSEDDEESEEEDNATCNKKKKKNKGKKGKKGNKKKGNNKKKRR</sequence>
<protein>
    <submittedName>
        <fullName evidence="2">Uncharacterized protein</fullName>
    </submittedName>
</protein>
<dbReference type="AlphaFoldDB" id="A0AA39ZJP7"/>
<accession>A0AA39ZJP7</accession>
<feature type="compositionally biased region" description="Acidic residues" evidence="1">
    <location>
        <begin position="405"/>
        <end position="422"/>
    </location>
</feature>
<feature type="compositionally biased region" description="Basic and acidic residues" evidence="1">
    <location>
        <begin position="376"/>
        <end position="388"/>
    </location>
</feature>
<evidence type="ECO:0000256" key="1">
    <source>
        <dbReference type="SAM" id="MobiDB-lite"/>
    </source>
</evidence>
<organism evidence="2 3">
    <name type="scientific">Cercophora samala</name>
    <dbReference type="NCBI Taxonomy" id="330535"/>
    <lineage>
        <taxon>Eukaryota</taxon>
        <taxon>Fungi</taxon>
        <taxon>Dikarya</taxon>
        <taxon>Ascomycota</taxon>
        <taxon>Pezizomycotina</taxon>
        <taxon>Sordariomycetes</taxon>
        <taxon>Sordariomycetidae</taxon>
        <taxon>Sordariales</taxon>
        <taxon>Lasiosphaeriaceae</taxon>
        <taxon>Cercophora</taxon>
    </lineage>
</organism>
<keyword evidence="3" id="KW-1185">Reference proteome</keyword>
<evidence type="ECO:0000313" key="2">
    <source>
        <dbReference type="EMBL" id="KAK0672185.1"/>
    </source>
</evidence>
<proteinExistence type="predicted"/>
<dbReference type="Proteomes" id="UP001174997">
    <property type="component" value="Unassembled WGS sequence"/>
</dbReference>
<evidence type="ECO:0000313" key="3">
    <source>
        <dbReference type="Proteomes" id="UP001174997"/>
    </source>
</evidence>
<dbReference type="EMBL" id="JAULSY010000015">
    <property type="protein sequence ID" value="KAK0672185.1"/>
    <property type="molecule type" value="Genomic_DNA"/>
</dbReference>
<reference evidence="2" key="1">
    <citation type="submission" date="2023-06" db="EMBL/GenBank/DDBJ databases">
        <title>Genome-scale phylogeny and comparative genomics of the fungal order Sordariales.</title>
        <authorList>
            <consortium name="Lawrence Berkeley National Laboratory"/>
            <person name="Hensen N."/>
            <person name="Bonometti L."/>
            <person name="Westerberg I."/>
            <person name="Brannstrom I.O."/>
            <person name="Guillou S."/>
            <person name="Cros-Aarteil S."/>
            <person name="Calhoun S."/>
            <person name="Haridas S."/>
            <person name="Kuo A."/>
            <person name="Mondo S."/>
            <person name="Pangilinan J."/>
            <person name="Riley R."/>
            <person name="Labutti K."/>
            <person name="Andreopoulos B."/>
            <person name="Lipzen A."/>
            <person name="Chen C."/>
            <person name="Yanf M."/>
            <person name="Daum C."/>
            <person name="Ng V."/>
            <person name="Clum A."/>
            <person name="Steindorff A."/>
            <person name="Ohm R."/>
            <person name="Martin F."/>
            <person name="Silar P."/>
            <person name="Natvig D."/>
            <person name="Lalanne C."/>
            <person name="Gautier V."/>
            <person name="Ament-Velasquez S.L."/>
            <person name="Kruys A."/>
            <person name="Hutchinson M.I."/>
            <person name="Powell A.J."/>
            <person name="Barry K."/>
            <person name="Miller A.N."/>
            <person name="Grigoriev I.V."/>
            <person name="Debuchy R."/>
            <person name="Gladieux P."/>
            <person name="Thoren M.H."/>
            <person name="Johannesson H."/>
        </authorList>
    </citation>
    <scope>NUCLEOTIDE SEQUENCE</scope>
    <source>
        <strain evidence="2">CBS 307.81</strain>
    </source>
</reference>
<feature type="region of interest" description="Disordered" evidence="1">
    <location>
        <begin position="347"/>
        <end position="452"/>
    </location>
</feature>
<name>A0AA39ZJP7_9PEZI</name>
<feature type="compositionally biased region" description="Basic residues" evidence="1">
    <location>
        <begin position="426"/>
        <end position="452"/>
    </location>
</feature>